<dbReference type="InterPro" id="IPR001227">
    <property type="entry name" value="Ac_transferase_dom_sf"/>
</dbReference>
<dbReference type="Pfam" id="PF14765">
    <property type="entry name" value="PS-DH"/>
    <property type="match status" value="1"/>
</dbReference>
<evidence type="ECO:0000313" key="5">
    <source>
        <dbReference type="Proteomes" id="UP001154252"/>
    </source>
</evidence>
<protein>
    <recommendedName>
        <fullName evidence="3">PKS/mFAS DH domain-containing protein</fullName>
    </recommendedName>
</protein>
<dbReference type="GO" id="GO:1901336">
    <property type="term" value="P:lactone biosynthetic process"/>
    <property type="evidence" value="ECO:0007669"/>
    <property type="project" value="UniProtKB-ARBA"/>
</dbReference>
<feature type="active site" description="Proton acceptor; for dehydratase activity" evidence="2">
    <location>
        <position position="464"/>
    </location>
</feature>
<keyword evidence="1" id="KW-0808">Transferase</keyword>
<feature type="region of interest" description="N-terminal hotdog fold" evidence="2">
    <location>
        <begin position="432"/>
        <end position="571"/>
    </location>
</feature>
<dbReference type="InterPro" id="IPR016036">
    <property type="entry name" value="Malonyl_transacylase_ACP-bd"/>
</dbReference>
<dbReference type="EMBL" id="CAJVRC010000839">
    <property type="protein sequence ID" value="CAG8888828.1"/>
    <property type="molecule type" value="Genomic_DNA"/>
</dbReference>
<dbReference type="PANTHER" id="PTHR43775:SF50">
    <property type="entry name" value="HIGHLY REDUCING POLYKETIDE SYNTHASE SRDA"/>
    <property type="match status" value="1"/>
</dbReference>
<dbReference type="InterPro" id="IPR042104">
    <property type="entry name" value="PKS_dehydratase_sf"/>
</dbReference>
<dbReference type="InterPro" id="IPR049551">
    <property type="entry name" value="PKS_DH_C"/>
</dbReference>
<dbReference type="Gene3D" id="3.40.366.10">
    <property type="entry name" value="Malonyl-Coenzyme A Acyl Carrier Protein, domain 2"/>
    <property type="match status" value="2"/>
</dbReference>
<gene>
    <name evidence="4" type="ORF">PEGY_LOCUS1810</name>
</gene>
<feature type="domain" description="PKS/mFAS DH" evidence="3">
    <location>
        <begin position="432"/>
        <end position="725"/>
    </location>
</feature>
<proteinExistence type="predicted"/>
<dbReference type="SUPFAM" id="SSF52151">
    <property type="entry name" value="FabD/lysophospholipase-like"/>
    <property type="match status" value="1"/>
</dbReference>
<name>A0A9W4K9W7_9EURO</name>
<dbReference type="Pfam" id="PF00698">
    <property type="entry name" value="Acyl_transf_1"/>
    <property type="match status" value="2"/>
</dbReference>
<dbReference type="InterPro" id="IPR050091">
    <property type="entry name" value="PKS_NRPS_Biosynth_Enz"/>
</dbReference>
<evidence type="ECO:0000256" key="2">
    <source>
        <dbReference type="PROSITE-ProRule" id="PRU01363"/>
    </source>
</evidence>
<reference evidence="4" key="1">
    <citation type="submission" date="2021-07" db="EMBL/GenBank/DDBJ databases">
        <authorList>
            <person name="Branca A.L. A."/>
        </authorList>
    </citation>
    <scope>NUCLEOTIDE SEQUENCE</scope>
</reference>
<dbReference type="InterPro" id="IPR016035">
    <property type="entry name" value="Acyl_Trfase/lysoPLipase"/>
</dbReference>
<dbReference type="Proteomes" id="UP001154252">
    <property type="component" value="Unassembled WGS sequence"/>
</dbReference>
<feature type="active site" description="Proton donor; for dehydratase activity" evidence="2">
    <location>
        <position position="649"/>
    </location>
</feature>
<evidence type="ECO:0000256" key="1">
    <source>
        <dbReference type="ARBA" id="ARBA00022679"/>
    </source>
</evidence>
<dbReference type="PROSITE" id="PS52019">
    <property type="entry name" value="PKS_MFAS_DH"/>
    <property type="match status" value="1"/>
</dbReference>
<keyword evidence="5" id="KW-1185">Reference proteome</keyword>
<dbReference type="InterPro" id="IPR049552">
    <property type="entry name" value="PKS_DH_N"/>
</dbReference>
<dbReference type="GO" id="GO:0044550">
    <property type="term" value="P:secondary metabolite biosynthetic process"/>
    <property type="evidence" value="ECO:0007669"/>
    <property type="project" value="TreeGrafter"/>
</dbReference>
<dbReference type="Gene3D" id="3.10.129.110">
    <property type="entry name" value="Polyketide synthase dehydratase"/>
    <property type="match status" value="1"/>
</dbReference>
<dbReference type="SMART" id="SM00826">
    <property type="entry name" value="PKS_DH"/>
    <property type="match status" value="1"/>
</dbReference>
<accession>A0A9W4K9W7</accession>
<dbReference type="SUPFAM" id="SSF55048">
    <property type="entry name" value="Probable ACP-binding domain of malonyl-CoA ACP transacylase"/>
    <property type="match status" value="1"/>
</dbReference>
<dbReference type="SMART" id="SM00827">
    <property type="entry name" value="PKS_AT"/>
    <property type="match status" value="1"/>
</dbReference>
<dbReference type="AlphaFoldDB" id="A0A9W4K9W7"/>
<dbReference type="InterPro" id="IPR014043">
    <property type="entry name" value="Acyl_transferase_dom"/>
</dbReference>
<dbReference type="GO" id="GO:0006633">
    <property type="term" value="P:fatty acid biosynthetic process"/>
    <property type="evidence" value="ECO:0007669"/>
    <property type="project" value="TreeGrafter"/>
</dbReference>
<evidence type="ECO:0000259" key="3">
    <source>
        <dbReference type="PROSITE" id="PS52019"/>
    </source>
</evidence>
<dbReference type="GO" id="GO:0004312">
    <property type="term" value="F:fatty acid synthase activity"/>
    <property type="evidence" value="ECO:0007669"/>
    <property type="project" value="TreeGrafter"/>
</dbReference>
<dbReference type="Pfam" id="PF21089">
    <property type="entry name" value="PKS_DH_N"/>
    <property type="match status" value="1"/>
</dbReference>
<dbReference type="OrthoDB" id="3799328at2759"/>
<comment type="caution">
    <text evidence="4">The sequence shown here is derived from an EMBL/GenBank/DDBJ whole genome shotgun (WGS) entry which is preliminary data.</text>
</comment>
<dbReference type="InterPro" id="IPR020807">
    <property type="entry name" value="PKS_DH"/>
</dbReference>
<organism evidence="4 5">
    <name type="scientific">Penicillium egyptiacum</name>
    <dbReference type="NCBI Taxonomy" id="1303716"/>
    <lineage>
        <taxon>Eukaryota</taxon>
        <taxon>Fungi</taxon>
        <taxon>Dikarya</taxon>
        <taxon>Ascomycota</taxon>
        <taxon>Pezizomycotina</taxon>
        <taxon>Eurotiomycetes</taxon>
        <taxon>Eurotiomycetidae</taxon>
        <taxon>Eurotiales</taxon>
        <taxon>Aspergillaceae</taxon>
        <taxon>Penicillium</taxon>
    </lineage>
</organism>
<dbReference type="InterPro" id="IPR049900">
    <property type="entry name" value="PKS_mFAS_DH"/>
</dbReference>
<sequence length="725" mass="79413">MIFGKSPSSPARRIGFTFTGQGAQWPQMGAQLLHEFGVFRRTIQYLDAVLSKLQKKPSWTIEGALLEPAATSRIHDPAFSQTVCTALQIALVSLLKQWGIHPKATVGHSSGKISYLFWEGRGSIIMRSPSNCHAGEIAAAYAAGYVKGSEAIVLAYFRGQAVATNQRKGLMMAVGLEPAQVAPYLDGIEGDVKIAAINSPYSVTLSGEPEAIDKLSKTLSDEGVFARVLNTGGNAYHSHHMLALGEAYEELATQGLDQVKPLVENGPSNPIAKWVSSVTMKEVRERVPPAYWRGNLEAPVLFSSAVERLAEDRSVDILIEIGPHPALGGPLKQIRSSLEKTGSALPPCLGSLRRGEHDVISMLTLAGNLFINDAPVNLVAVNATEKTEDEIHISHGFPCIDMPQYKYSYPETPVHYENRFNKEYRTRKHLRRDILGARVPGGSRTHPQWRNVLRLKDLPWLEDHKLLPYAVLPGAAYIAMAIEAVNQLHCEAEDASSIKSFQLRQVAINSALRVEDTELGVETVLNMERLPLTNAAAMSQWYKFSIGSILPNSDEWTQHCTGTVSVITVKTSIEESQKLKAEPRSRSLDVTRWYRSFYAAGLGYGPAFQGLSDLKAYRGSNVTTSSVSLHPTAGFDGESEYTIHPATLDTCIQLALISCHAGQVENFEKPFVPIFVDNMTIWVPESSHEQQGLGVARGTILGQRSVYARAQLYSLSGAPLLTSRS</sequence>
<dbReference type="PANTHER" id="PTHR43775">
    <property type="entry name" value="FATTY ACID SYNTHASE"/>
    <property type="match status" value="1"/>
</dbReference>
<evidence type="ECO:0000313" key="4">
    <source>
        <dbReference type="EMBL" id="CAG8888828.1"/>
    </source>
</evidence>
<feature type="region of interest" description="C-terminal hotdog fold" evidence="2">
    <location>
        <begin position="584"/>
        <end position="725"/>
    </location>
</feature>